<reference evidence="2 3" key="1">
    <citation type="submission" date="2023-05" db="EMBL/GenBank/DDBJ databases">
        <title>Streptomyces fuscus sp. nov., a brown-black pigment producing actinomyces isolated from dry sand of Sea duck farm.</title>
        <authorList>
            <person name="Xie J."/>
            <person name="Shen N."/>
        </authorList>
    </citation>
    <scope>NUCLEOTIDE SEQUENCE [LARGE SCALE GENOMIC DNA]</scope>
    <source>
        <strain evidence="2 3">GXMU-J15</strain>
    </source>
</reference>
<dbReference type="EMBL" id="JASJUS010000034">
    <property type="protein sequence ID" value="MDL2080523.1"/>
    <property type="molecule type" value="Genomic_DNA"/>
</dbReference>
<protein>
    <recommendedName>
        <fullName evidence="4">DUF892 family protein</fullName>
    </recommendedName>
</protein>
<comment type="caution">
    <text evidence="2">The sequence shown here is derived from an EMBL/GenBank/DDBJ whole genome shotgun (WGS) entry which is preliminary data.</text>
</comment>
<accession>A0ABT7J6M2</accession>
<dbReference type="RefSeq" id="WP_093721853.1">
    <property type="nucleotide sequence ID" value="NZ_JASJUS010000034.1"/>
</dbReference>
<sequence>MKIGTVLRELHDDERELIRSLLLTAERHRDAHEIHHLALDLATWSRRHLREVADVADGYGVRLDPDPGDSPRRTDRLREKGGALFGRPPDPGMLLLNDLREICGRASAVSLDWELVAQAAQAMTDERLLGLARRCHPDTLRQLRWANTELKETSPQVLTS</sequence>
<feature type="region of interest" description="Disordered" evidence="1">
    <location>
        <begin position="61"/>
        <end position="82"/>
    </location>
</feature>
<proteinExistence type="predicted"/>
<evidence type="ECO:0000313" key="3">
    <source>
        <dbReference type="Proteomes" id="UP001241926"/>
    </source>
</evidence>
<feature type="compositionally biased region" description="Basic and acidic residues" evidence="1">
    <location>
        <begin position="63"/>
        <end position="81"/>
    </location>
</feature>
<evidence type="ECO:0000256" key="1">
    <source>
        <dbReference type="SAM" id="MobiDB-lite"/>
    </source>
</evidence>
<gene>
    <name evidence="2" type="ORF">QNN03_29170</name>
</gene>
<evidence type="ECO:0008006" key="4">
    <source>
        <dbReference type="Google" id="ProtNLM"/>
    </source>
</evidence>
<dbReference type="Proteomes" id="UP001241926">
    <property type="component" value="Unassembled WGS sequence"/>
</dbReference>
<organism evidence="2 3">
    <name type="scientific">Streptomyces fuscus</name>
    <dbReference type="NCBI Taxonomy" id="3048495"/>
    <lineage>
        <taxon>Bacteria</taxon>
        <taxon>Bacillati</taxon>
        <taxon>Actinomycetota</taxon>
        <taxon>Actinomycetes</taxon>
        <taxon>Kitasatosporales</taxon>
        <taxon>Streptomycetaceae</taxon>
        <taxon>Streptomyces</taxon>
    </lineage>
</organism>
<keyword evidence="3" id="KW-1185">Reference proteome</keyword>
<evidence type="ECO:0000313" key="2">
    <source>
        <dbReference type="EMBL" id="MDL2080523.1"/>
    </source>
</evidence>
<name>A0ABT7J6M2_9ACTN</name>